<proteinExistence type="inferred from homology"/>
<dbReference type="UniPathway" id="UPA00223">
    <property type="reaction ID" value="UER00718"/>
</dbReference>
<evidence type="ECO:0000259" key="7">
    <source>
        <dbReference type="Pfam" id="PF00330"/>
    </source>
</evidence>
<dbReference type="NCBIfam" id="TIGR01342">
    <property type="entry name" value="acon_putative"/>
    <property type="match status" value="1"/>
</dbReference>
<evidence type="ECO:0000256" key="2">
    <source>
        <dbReference type="ARBA" id="ARBA00007185"/>
    </source>
</evidence>
<evidence type="ECO:0000256" key="4">
    <source>
        <dbReference type="ARBA" id="ARBA00022723"/>
    </source>
</evidence>
<dbReference type="NCBIfam" id="NF001614">
    <property type="entry name" value="PRK00402.1"/>
    <property type="match status" value="1"/>
</dbReference>
<evidence type="ECO:0000313" key="9">
    <source>
        <dbReference type="EMBL" id="SNS95069.1"/>
    </source>
</evidence>
<dbReference type="Pfam" id="PF00330">
    <property type="entry name" value="Aconitase"/>
    <property type="match status" value="1"/>
</dbReference>
<dbReference type="InterPro" id="IPR015931">
    <property type="entry name" value="Acnase/IPM_dHydase_lsu_aba_1/3"/>
</dbReference>
<organism evidence="9 10">
    <name type="scientific">Anaerovirgula multivorans</name>
    <dbReference type="NCBI Taxonomy" id="312168"/>
    <lineage>
        <taxon>Bacteria</taxon>
        <taxon>Bacillati</taxon>
        <taxon>Bacillota</taxon>
        <taxon>Clostridia</taxon>
        <taxon>Peptostreptococcales</taxon>
        <taxon>Natronincolaceae</taxon>
        <taxon>Anaerovirgula</taxon>
    </lineage>
</organism>
<dbReference type="OrthoDB" id="9764318at2"/>
<dbReference type="PROSITE" id="PS00450">
    <property type="entry name" value="ACONITASE_1"/>
    <property type="match status" value="1"/>
</dbReference>
<comment type="similarity">
    <text evidence="2">Belongs to the aconitase/IPM isomerase family.</text>
</comment>
<keyword evidence="4" id="KW-0479">Metal-binding</keyword>
<evidence type="ECO:0000256" key="6">
    <source>
        <dbReference type="ARBA" id="ARBA00023014"/>
    </source>
</evidence>
<dbReference type="InterPro" id="IPR001030">
    <property type="entry name" value="Acoase/IPM_deHydtase_lsu_aba"/>
</dbReference>
<comment type="subunit">
    <text evidence="3">Monomer.</text>
</comment>
<protein>
    <submittedName>
        <fullName evidence="9">Aconitase</fullName>
    </submittedName>
</protein>
<comment type="cofactor">
    <cofactor evidence="1">
        <name>[4Fe-4S] cluster</name>
        <dbReference type="ChEBI" id="CHEBI:49883"/>
    </cofactor>
</comment>
<dbReference type="GO" id="GO:0003994">
    <property type="term" value="F:aconitate hydratase activity"/>
    <property type="evidence" value="ECO:0007669"/>
    <property type="project" value="TreeGrafter"/>
</dbReference>
<dbReference type="EMBL" id="FZOJ01000029">
    <property type="protein sequence ID" value="SNS95069.1"/>
    <property type="molecule type" value="Genomic_DNA"/>
</dbReference>
<evidence type="ECO:0000256" key="3">
    <source>
        <dbReference type="ARBA" id="ARBA00011245"/>
    </source>
</evidence>
<keyword evidence="6" id="KW-0411">Iron-sulfur</keyword>
<keyword evidence="5" id="KW-0408">Iron</keyword>
<dbReference type="Gene3D" id="3.20.19.10">
    <property type="entry name" value="Aconitase, domain 4"/>
    <property type="match status" value="1"/>
</dbReference>
<dbReference type="InterPro" id="IPR006250">
    <property type="entry name" value="Aconitase_put"/>
</dbReference>
<dbReference type="PANTHER" id="PTHR43160:SF3">
    <property type="entry name" value="ACONITATE HYDRATASE, MITOCHONDRIAL"/>
    <property type="match status" value="1"/>
</dbReference>
<dbReference type="GO" id="GO:0005829">
    <property type="term" value="C:cytosol"/>
    <property type="evidence" value="ECO:0007669"/>
    <property type="project" value="TreeGrafter"/>
</dbReference>
<dbReference type="InterPro" id="IPR018136">
    <property type="entry name" value="Aconitase_4Fe-4S_BS"/>
</dbReference>
<dbReference type="Gene3D" id="3.30.499.10">
    <property type="entry name" value="Aconitase, domain 3"/>
    <property type="match status" value="2"/>
</dbReference>
<keyword evidence="10" id="KW-1185">Reference proteome</keyword>
<accession>A0A239INE0</accession>
<name>A0A239INE0_9FIRM</name>
<dbReference type="Proteomes" id="UP000198304">
    <property type="component" value="Unassembled WGS sequence"/>
</dbReference>
<dbReference type="PRINTS" id="PR00415">
    <property type="entry name" value="ACONITASE"/>
</dbReference>
<dbReference type="InterPro" id="IPR015928">
    <property type="entry name" value="Aconitase/3IPM_dehydase_swvl"/>
</dbReference>
<feature type="domain" description="Aconitase A/isopropylmalate dehydratase small subunit swivel" evidence="8">
    <location>
        <begin position="514"/>
        <end position="572"/>
    </location>
</feature>
<dbReference type="Pfam" id="PF00694">
    <property type="entry name" value="Aconitase_C"/>
    <property type="match status" value="1"/>
</dbReference>
<dbReference type="AlphaFoldDB" id="A0A239INE0"/>
<reference evidence="9 10" key="1">
    <citation type="submission" date="2017-06" db="EMBL/GenBank/DDBJ databases">
        <authorList>
            <person name="Kim H.J."/>
            <person name="Triplett B.A."/>
        </authorList>
    </citation>
    <scope>NUCLEOTIDE SEQUENCE [LARGE SCALE GENOMIC DNA]</scope>
    <source>
        <strain evidence="9 10">SCA</strain>
    </source>
</reference>
<evidence type="ECO:0000313" key="10">
    <source>
        <dbReference type="Proteomes" id="UP000198304"/>
    </source>
</evidence>
<dbReference type="SUPFAM" id="SSF53732">
    <property type="entry name" value="Aconitase iron-sulfur domain"/>
    <property type="match status" value="1"/>
</dbReference>
<dbReference type="GO" id="GO:0051539">
    <property type="term" value="F:4 iron, 4 sulfur cluster binding"/>
    <property type="evidence" value="ECO:0007669"/>
    <property type="project" value="TreeGrafter"/>
</dbReference>
<dbReference type="InterPro" id="IPR050926">
    <property type="entry name" value="Aconitase/IPM_isomerase"/>
</dbReference>
<dbReference type="GO" id="GO:0046872">
    <property type="term" value="F:metal ion binding"/>
    <property type="evidence" value="ECO:0007669"/>
    <property type="project" value="UniProtKB-KW"/>
</dbReference>
<evidence type="ECO:0000259" key="8">
    <source>
        <dbReference type="Pfam" id="PF00694"/>
    </source>
</evidence>
<dbReference type="NCBIfam" id="NF005558">
    <property type="entry name" value="PRK07229.1"/>
    <property type="match status" value="1"/>
</dbReference>
<dbReference type="SUPFAM" id="SSF52016">
    <property type="entry name" value="LeuD/IlvD-like"/>
    <property type="match status" value="1"/>
</dbReference>
<sequence>MGKSLTYKILEDHLISGELVPGNEIAIKVDQTLTQDSTGTMVYLQLEAMDIKEIKTELSVAYIDHNTLQIGFENADDHAFIKSVAAKYGIRFSKPGNGICHQLHLENFSIPGKTLLGSDSHTPTSGGMGVLAIGAGGLDVATAMASGTYYLKVPQVLNIKLSGALSPWVSAKDVILYILKILTVKGGVGKIIEYSGEGVKSLSLTDRATITNMGAELGATTSIFPSDEITFQYLKALGREKNWVSLEADENAVYHEVIEIDLSSIVTMAAKPHSPDHVDTITNTQGVKVDQVLIGSCTNSSYKDLMKAAAILKNKKVHSDVDLGISPGSSKILKMLADNGALSTFIAAGARILECSCGPCIGMGQSPKNNGVSLRTFNRNFCGRSGTKNAEVYLVSPETAAISAVKGYLEDPISLGNDIVIEEPALYAANDSYFIFDKNIDNPVSMGPNIKPFPINDVLPEELEGKIVLKAGDNITTDDIMPSHAKLLPYRSNIPYLSQFCFSGIDEEFWKRCKENQGGFIVGGENYGQGSSREHAALAPLYLGIKAIIVKSFARIHKGNLINSGIIPLEFVNLNDYASIDPMDTLDMKNIKASLENGGKIEIYNKTKNTTITAKFTGSSRDIDILLAGGYLNYVKSTMPTVATMEEI</sequence>
<gene>
    <name evidence="9" type="ORF">SAMN05446037_102922</name>
</gene>
<dbReference type="GO" id="GO:0006099">
    <property type="term" value="P:tricarboxylic acid cycle"/>
    <property type="evidence" value="ECO:0007669"/>
    <property type="project" value="UniProtKB-UniPathway"/>
</dbReference>
<dbReference type="InterPro" id="IPR000573">
    <property type="entry name" value="AconitaseA/IPMdHydase_ssu_swvl"/>
</dbReference>
<feature type="domain" description="Aconitase/3-isopropylmalate dehydratase large subunit alpha/beta/alpha" evidence="7">
    <location>
        <begin position="8"/>
        <end position="407"/>
    </location>
</feature>
<dbReference type="PROSITE" id="PS01244">
    <property type="entry name" value="ACONITASE_2"/>
    <property type="match status" value="1"/>
</dbReference>
<dbReference type="PANTHER" id="PTHR43160">
    <property type="entry name" value="ACONITATE HYDRATASE B"/>
    <property type="match status" value="1"/>
</dbReference>
<evidence type="ECO:0000256" key="5">
    <source>
        <dbReference type="ARBA" id="ARBA00023004"/>
    </source>
</evidence>
<dbReference type="InterPro" id="IPR036008">
    <property type="entry name" value="Aconitase_4Fe-4S_dom"/>
</dbReference>
<dbReference type="RefSeq" id="WP_089284676.1">
    <property type="nucleotide sequence ID" value="NZ_FZOJ01000029.1"/>
</dbReference>
<evidence type="ECO:0000256" key="1">
    <source>
        <dbReference type="ARBA" id="ARBA00001966"/>
    </source>
</evidence>